<reference evidence="2" key="1">
    <citation type="submission" date="2023-11" db="EMBL/GenBank/DDBJ databases">
        <title>Scrofimicrobium hongkongense sp. nov., isolated from a patient with peritonitis.</title>
        <authorList>
            <person name="Lao H.Y."/>
            <person name="Wong A.Y.P."/>
            <person name="Ng T.L."/>
            <person name="Wong R.Y.L."/>
            <person name="Yau M.C.Y."/>
            <person name="Lam J.Y.W."/>
            <person name="Siu G.K.H."/>
        </authorList>
    </citation>
    <scope>NUCLEOTIDE SEQUENCE</scope>
    <source>
        <strain evidence="2">R131</strain>
    </source>
</reference>
<feature type="signal peptide" evidence="1">
    <location>
        <begin position="1"/>
        <end position="28"/>
    </location>
</feature>
<dbReference type="RefSeq" id="WP_350258584.1">
    <property type="nucleotide sequence ID" value="NZ_CP138335.1"/>
</dbReference>
<organism evidence="2">
    <name type="scientific">Scrofimicrobium appendicitidis</name>
    <dbReference type="NCBI Taxonomy" id="3079930"/>
    <lineage>
        <taxon>Bacteria</taxon>
        <taxon>Bacillati</taxon>
        <taxon>Actinomycetota</taxon>
        <taxon>Actinomycetes</taxon>
        <taxon>Actinomycetales</taxon>
        <taxon>Actinomycetaceae</taxon>
        <taxon>Scrofimicrobium</taxon>
    </lineage>
</organism>
<sequence>MKVNRRVLAVCVGVAAALSLGACSSGGANPGTAVESLGVRYTENDLTVATDELTSVMGQQLNRTSVVSFLALAQPYMAMADQVGVSLDDDQFTQPIDQLLETSGASRDGLSQATMDVLNAILLSQVVGASVQADPELNQDFAELIAQTHVNPRYMSLSMEAGAVPAGPLADVVPLGQGPSVG</sequence>
<evidence type="ECO:0000313" key="2">
    <source>
        <dbReference type="EMBL" id="XBW08385.1"/>
    </source>
</evidence>
<protein>
    <recommendedName>
        <fullName evidence="3">Lipoprotein</fullName>
    </recommendedName>
</protein>
<dbReference type="KEGG" id="sapp:SAC06_02180"/>
<dbReference type="EMBL" id="CP138335">
    <property type="protein sequence ID" value="XBW08385.1"/>
    <property type="molecule type" value="Genomic_DNA"/>
</dbReference>
<feature type="chain" id="PRO_5043650010" description="Lipoprotein" evidence="1">
    <location>
        <begin position="29"/>
        <end position="182"/>
    </location>
</feature>
<evidence type="ECO:0000256" key="1">
    <source>
        <dbReference type="SAM" id="SignalP"/>
    </source>
</evidence>
<dbReference type="AlphaFoldDB" id="A0AAU7V8G7"/>
<proteinExistence type="predicted"/>
<dbReference type="PROSITE" id="PS51257">
    <property type="entry name" value="PROKAR_LIPOPROTEIN"/>
    <property type="match status" value="1"/>
</dbReference>
<name>A0AAU7V8G7_9ACTO</name>
<keyword evidence="1" id="KW-0732">Signal</keyword>
<accession>A0AAU7V8G7</accession>
<evidence type="ECO:0008006" key="3">
    <source>
        <dbReference type="Google" id="ProtNLM"/>
    </source>
</evidence>
<gene>
    <name evidence="2" type="ORF">SAC06_02180</name>
</gene>